<dbReference type="RefSeq" id="WP_161982414.1">
    <property type="nucleotide sequence ID" value="NZ_BIFT01000002.1"/>
</dbReference>
<sequence>MTTRPRVDESRTVAIAGANGMLGHHLVEALHASGNRVIALVRQPSAQHFTSAVELRRWQASDPVAPVDGADAVINLVGNPIFAKPWSPERKQELTQTRLLATRSLVEGIRKIGGEGRTFISSTAVEYTGDTGDRQVDEQAAPGTGGFLTELTQVWEAEAQHVRETGARLVLLRQSLVLGREGGTLAALLPVYRSGFGGTLGPGGQWFSWIHINDAVRLILHALDQETITGPFISASPNPVTSREFAETFAHTLHRPRLFPMSRGMMQMVWGERAALFLDSHRMVPQVALSTGFQFRFPTLSETLSDLLGPHPIPIAQLLQEASRK</sequence>
<protein>
    <submittedName>
        <fullName evidence="4">Epimerase</fullName>
    </submittedName>
</protein>
<dbReference type="AlphaFoldDB" id="A0A402BEQ9"/>
<comment type="similarity">
    <text evidence="1">Belongs to the NAD(P)-dependent epimerase/dehydratase family. SDR39U1 subfamily.</text>
</comment>
<evidence type="ECO:0000259" key="3">
    <source>
        <dbReference type="Pfam" id="PF08338"/>
    </source>
</evidence>
<keyword evidence="5" id="KW-1185">Reference proteome</keyword>
<feature type="domain" description="DUF1731" evidence="3">
    <location>
        <begin position="265"/>
        <end position="307"/>
    </location>
</feature>
<comment type="caution">
    <text evidence="4">The sequence shown here is derived from an EMBL/GenBank/DDBJ whole genome shotgun (WGS) entry which is preliminary data.</text>
</comment>
<dbReference type="Proteomes" id="UP000287171">
    <property type="component" value="Unassembled WGS sequence"/>
</dbReference>
<evidence type="ECO:0000313" key="5">
    <source>
        <dbReference type="Proteomes" id="UP000287171"/>
    </source>
</evidence>
<dbReference type="Gene3D" id="3.40.50.720">
    <property type="entry name" value="NAD(P)-binding Rossmann-like Domain"/>
    <property type="match status" value="1"/>
</dbReference>
<dbReference type="InterPro" id="IPR036291">
    <property type="entry name" value="NAD(P)-bd_dom_sf"/>
</dbReference>
<feature type="domain" description="NAD-dependent epimerase/dehydratase" evidence="2">
    <location>
        <begin position="14"/>
        <end position="225"/>
    </location>
</feature>
<evidence type="ECO:0000313" key="4">
    <source>
        <dbReference type="EMBL" id="GCE29772.1"/>
    </source>
</evidence>
<name>A0A402BEQ9_9CHLR</name>
<accession>A0A402BEQ9</accession>
<dbReference type="InterPro" id="IPR001509">
    <property type="entry name" value="Epimerase_deHydtase"/>
</dbReference>
<evidence type="ECO:0000256" key="1">
    <source>
        <dbReference type="ARBA" id="ARBA00009353"/>
    </source>
</evidence>
<dbReference type="NCBIfam" id="TIGR01777">
    <property type="entry name" value="yfcH"/>
    <property type="match status" value="1"/>
</dbReference>
<dbReference type="Pfam" id="PF01370">
    <property type="entry name" value="Epimerase"/>
    <property type="match status" value="1"/>
</dbReference>
<dbReference type="PANTHER" id="PTHR11092">
    <property type="entry name" value="SUGAR NUCLEOTIDE EPIMERASE RELATED"/>
    <property type="match status" value="1"/>
</dbReference>
<gene>
    <name evidence="4" type="ORF">KDA_52560</name>
</gene>
<dbReference type="InterPro" id="IPR010099">
    <property type="entry name" value="SDR39U1"/>
</dbReference>
<proteinExistence type="inferred from homology"/>
<dbReference type="SUPFAM" id="SSF51735">
    <property type="entry name" value="NAD(P)-binding Rossmann-fold domains"/>
    <property type="match status" value="1"/>
</dbReference>
<dbReference type="InterPro" id="IPR013549">
    <property type="entry name" value="DUF1731"/>
</dbReference>
<organism evidence="4 5">
    <name type="scientific">Dictyobacter alpinus</name>
    <dbReference type="NCBI Taxonomy" id="2014873"/>
    <lineage>
        <taxon>Bacteria</taxon>
        <taxon>Bacillati</taxon>
        <taxon>Chloroflexota</taxon>
        <taxon>Ktedonobacteria</taxon>
        <taxon>Ktedonobacterales</taxon>
        <taxon>Dictyobacteraceae</taxon>
        <taxon>Dictyobacter</taxon>
    </lineage>
</organism>
<dbReference type="EMBL" id="BIFT01000002">
    <property type="protein sequence ID" value="GCE29772.1"/>
    <property type="molecule type" value="Genomic_DNA"/>
</dbReference>
<dbReference type="PANTHER" id="PTHR11092:SF0">
    <property type="entry name" value="EPIMERASE FAMILY PROTEIN SDR39U1"/>
    <property type="match status" value="1"/>
</dbReference>
<evidence type="ECO:0000259" key="2">
    <source>
        <dbReference type="Pfam" id="PF01370"/>
    </source>
</evidence>
<dbReference type="Pfam" id="PF08338">
    <property type="entry name" value="DUF1731"/>
    <property type="match status" value="1"/>
</dbReference>
<reference evidence="5" key="1">
    <citation type="submission" date="2018-12" db="EMBL/GenBank/DDBJ databases">
        <title>Tengunoibacter tsumagoiensis gen. nov., sp. nov., Dictyobacter kobayashii sp. nov., D. alpinus sp. nov., and D. joshuensis sp. nov. and description of Dictyobacteraceae fam. nov. within the order Ktedonobacterales isolated from Tengu-no-mugimeshi.</title>
        <authorList>
            <person name="Wang C.M."/>
            <person name="Zheng Y."/>
            <person name="Sakai Y."/>
            <person name="Toyoda A."/>
            <person name="Minakuchi Y."/>
            <person name="Abe K."/>
            <person name="Yokota A."/>
            <person name="Yabe S."/>
        </authorList>
    </citation>
    <scope>NUCLEOTIDE SEQUENCE [LARGE SCALE GENOMIC DNA]</scope>
    <source>
        <strain evidence="5">Uno16</strain>
    </source>
</reference>